<gene>
    <name evidence="1" type="ORF">GAN91_22745</name>
</gene>
<dbReference type="KEGG" id="btho:Btheta7330_01359"/>
<organism evidence="1 2">
    <name type="scientific">Bacteroides thetaiotaomicron</name>
    <dbReference type="NCBI Taxonomy" id="818"/>
    <lineage>
        <taxon>Bacteria</taxon>
        <taxon>Pseudomonadati</taxon>
        <taxon>Bacteroidota</taxon>
        <taxon>Bacteroidia</taxon>
        <taxon>Bacteroidales</taxon>
        <taxon>Bacteroidaceae</taxon>
        <taxon>Bacteroides</taxon>
    </lineage>
</organism>
<dbReference type="EMBL" id="WCRY01000029">
    <property type="protein sequence ID" value="KAB4474959.1"/>
    <property type="molecule type" value="Genomic_DNA"/>
</dbReference>
<accession>A0A0P0EXZ4</accession>
<reference evidence="1 2" key="1">
    <citation type="journal article" date="2019" name="Nat. Med.">
        <title>A library of human gut bacterial isolates paired with longitudinal multiomics data enables mechanistic microbiome research.</title>
        <authorList>
            <person name="Poyet M."/>
            <person name="Groussin M."/>
            <person name="Gibbons S.M."/>
            <person name="Avila-Pacheco J."/>
            <person name="Jiang X."/>
            <person name="Kearney S.M."/>
            <person name="Perrotta A.R."/>
            <person name="Berdy B."/>
            <person name="Zhao S."/>
            <person name="Lieberman T.D."/>
            <person name="Swanson P.K."/>
            <person name="Smith M."/>
            <person name="Roesemann S."/>
            <person name="Alexander J.E."/>
            <person name="Rich S.A."/>
            <person name="Livny J."/>
            <person name="Vlamakis H."/>
            <person name="Clish C."/>
            <person name="Bullock K."/>
            <person name="Deik A."/>
            <person name="Scott J."/>
            <person name="Pierce K.A."/>
            <person name="Xavier R.J."/>
            <person name="Alm E.J."/>
        </authorList>
    </citation>
    <scope>NUCLEOTIDE SEQUENCE [LARGE SCALE GENOMIC DNA]</scope>
    <source>
        <strain evidence="1 2">BIOML-A162</strain>
    </source>
</reference>
<proteinExistence type="predicted"/>
<dbReference type="SUPFAM" id="SSF52540">
    <property type="entry name" value="P-loop containing nucleoside triphosphate hydrolases"/>
    <property type="match status" value="1"/>
</dbReference>
<dbReference type="Proteomes" id="UP000436858">
    <property type="component" value="Unassembled WGS sequence"/>
</dbReference>
<name>A0A0P0EXZ4_BACT4</name>
<dbReference type="AlphaFoldDB" id="A0A0P0EXZ4"/>
<sequence length="604" mass="69325">MDLLKTILCLPHRTPERINVTIHPGENGFDIPFPFGTIVIPDTPDGYCISSGCGSGKTESIKSLIRQKWDQGILYCVDTKNECNRMYQWIVDNLIGEILHGETLKPNDVLMIHSDADFEKMKEYKTHPEQIVRIRILIITHVRFFTDLINYFLLYEPNNPNPAVPVFDGDFKKLMQQDNLRKYILLDETPLFLRPFITFSKGLLGVFSKKNKKGGYRCKSQTDIKDMYDKFIKGGSLDFYKGTDKVSQIKRDVVLGLIPKYYSEWMGMKDKNCNIHFYPSDLIHPGMGSHVIIYEGAGDVLLGKSSCFKLVDIVPKYNSQVDFREFTFGLNRKHKPDNATYASFVKSVRSLYCSSSFGKTLIVIWKDYRTDDERTLTKEAGKSEWADKLREALLTEGLAGSNFTVTYYGASDTKSTNVYRDYQNIILCGNWDLPPSVSGKLRKAYKSKTSQDEYKFWYTIQLLSRIGIRKNDGLKYTVYYSSDHLKKFIKSLDDYLNKNKITMKSKKATTDPVWMVRVKSIKGGSKYVDKIGKLIKYNPALEKAISNNDKTFQMDIPLNIIGGIIPMGGKKQRSNYKRLIDFMKTSLRISLSIPDNRKSIKPKP</sequence>
<dbReference type="RefSeq" id="WP_062694707.1">
    <property type="nucleotide sequence ID" value="NZ_CAXSNJ010000017.1"/>
</dbReference>
<dbReference type="InterPro" id="IPR027417">
    <property type="entry name" value="P-loop_NTPase"/>
</dbReference>
<protein>
    <submittedName>
        <fullName evidence="1">Uncharacterized protein</fullName>
    </submittedName>
</protein>
<evidence type="ECO:0000313" key="2">
    <source>
        <dbReference type="Proteomes" id="UP000436858"/>
    </source>
</evidence>
<evidence type="ECO:0000313" key="1">
    <source>
        <dbReference type="EMBL" id="KAB4474959.1"/>
    </source>
</evidence>
<comment type="caution">
    <text evidence="1">The sequence shown here is derived from an EMBL/GenBank/DDBJ whole genome shotgun (WGS) entry which is preliminary data.</text>
</comment>